<dbReference type="AlphaFoldDB" id="A0A699WL16"/>
<organism evidence="2">
    <name type="scientific">Tanacetum cinerariifolium</name>
    <name type="common">Dalmatian daisy</name>
    <name type="synonym">Chrysanthemum cinerariifolium</name>
    <dbReference type="NCBI Taxonomy" id="118510"/>
    <lineage>
        <taxon>Eukaryota</taxon>
        <taxon>Viridiplantae</taxon>
        <taxon>Streptophyta</taxon>
        <taxon>Embryophyta</taxon>
        <taxon>Tracheophyta</taxon>
        <taxon>Spermatophyta</taxon>
        <taxon>Magnoliopsida</taxon>
        <taxon>eudicotyledons</taxon>
        <taxon>Gunneridae</taxon>
        <taxon>Pentapetalae</taxon>
        <taxon>asterids</taxon>
        <taxon>campanulids</taxon>
        <taxon>Asterales</taxon>
        <taxon>Asteraceae</taxon>
        <taxon>Asteroideae</taxon>
        <taxon>Anthemideae</taxon>
        <taxon>Anthemidinae</taxon>
        <taxon>Tanacetum</taxon>
    </lineage>
</organism>
<feature type="region of interest" description="Disordered" evidence="1">
    <location>
        <begin position="1"/>
        <end position="94"/>
    </location>
</feature>
<evidence type="ECO:0000256" key="1">
    <source>
        <dbReference type="SAM" id="MobiDB-lite"/>
    </source>
</evidence>
<comment type="caution">
    <text evidence="2">The sequence shown here is derived from an EMBL/GenBank/DDBJ whole genome shotgun (WGS) entry which is preliminary data.</text>
</comment>
<sequence length="94" mass="9303">GAAARASANPDTAGAGAGLLLPETGCRSGSARGRRASAAESRAPGRGRAAHRTSRATAPNRGETAPTASRPRCPGAAGLRGLPRPARGPRRARG</sequence>
<feature type="compositionally biased region" description="Low complexity" evidence="1">
    <location>
        <begin position="27"/>
        <end position="47"/>
    </location>
</feature>
<feature type="compositionally biased region" description="Low complexity" evidence="1">
    <location>
        <begin position="74"/>
        <end position="85"/>
    </location>
</feature>
<proteinExistence type="predicted"/>
<evidence type="ECO:0000313" key="2">
    <source>
        <dbReference type="EMBL" id="GFD46438.1"/>
    </source>
</evidence>
<protein>
    <submittedName>
        <fullName evidence="2">Uncharacterized protein</fullName>
    </submittedName>
</protein>
<dbReference type="EMBL" id="BKCJ011674070">
    <property type="protein sequence ID" value="GFD46438.1"/>
    <property type="molecule type" value="Genomic_DNA"/>
</dbReference>
<feature type="non-terminal residue" evidence="2">
    <location>
        <position position="94"/>
    </location>
</feature>
<accession>A0A699WL16</accession>
<feature type="non-terminal residue" evidence="2">
    <location>
        <position position="1"/>
    </location>
</feature>
<gene>
    <name evidence="2" type="ORF">Tci_918407</name>
</gene>
<reference evidence="2" key="1">
    <citation type="journal article" date="2019" name="Sci. Rep.">
        <title>Draft genome of Tanacetum cinerariifolium, the natural source of mosquito coil.</title>
        <authorList>
            <person name="Yamashiro T."/>
            <person name="Shiraishi A."/>
            <person name="Satake H."/>
            <person name="Nakayama K."/>
        </authorList>
    </citation>
    <scope>NUCLEOTIDE SEQUENCE</scope>
</reference>
<name>A0A699WL16_TANCI</name>